<comment type="catalytic activity">
    <reaction evidence="16">
        <text>a long-chain fatty acyl-CoA + 2 NADPH + 2 H(+) = a long-chain primary fatty alcohol + 2 NADP(+) + CoA</text>
        <dbReference type="Rhea" id="RHEA:52716"/>
        <dbReference type="ChEBI" id="CHEBI:15378"/>
        <dbReference type="ChEBI" id="CHEBI:57287"/>
        <dbReference type="ChEBI" id="CHEBI:57783"/>
        <dbReference type="ChEBI" id="CHEBI:58349"/>
        <dbReference type="ChEBI" id="CHEBI:77396"/>
        <dbReference type="ChEBI" id="CHEBI:83139"/>
        <dbReference type="EC" id="1.2.1.84"/>
    </reaction>
    <physiologicalReaction direction="left-to-right" evidence="16">
        <dbReference type="Rhea" id="RHEA:52717"/>
    </physiologicalReaction>
</comment>
<dbReference type="OMA" id="ILTWHIF"/>
<evidence type="ECO:0000256" key="2">
    <source>
        <dbReference type="ARBA" id="ARBA00005928"/>
    </source>
</evidence>
<evidence type="ECO:0000259" key="22">
    <source>
        <dbReference type="Pfam" id="PF07993"/>
    </source>
</evidence>
<dbReference type="InterPro" id="IPR033640">
    <property type="entry name" value="FAR_C"/>
</dbReference>
<keyword evidence="24" id="KW-1185">Reference proteome</keyword>
<reference evidence="23" key="1">
    <citation type="submission" date="2025-08" db="UniProtKB">
        <authorList>
            <consortium name="Ensembl"/>
        </authorList>
    </citation>
    <scope>IDENTIFICATION</scope>
</reference>
<keyword evidence="3 20" id="KW-0444">Lipid biosynthesis</keyword>
<dbReference type="GO" id="GO:0102965">
    <property type="term" value="F:alcohol-forming long-chain fatty acyl-CoA reductase activity"/>
    <property type="evidence" value="ECO:0007669"/>
    <property type="project" value="UniProtKB-EC"/>
</dbReference>
<evidence type="ECO:0000256" key="16">
    <source>
        <dbReference type="ARBA" id="ARBA00049089"/>
    </source>
</evidence>
<dbReference type="PANTHER" id="PTHR11011:SF119">
    <property type="entry name" value="FATTY ACYL-COA REDUCTASE 1"/>
    <property type="match status" value="1"/>
</dbReference>
<sequence>MVSMPEYCEGKNVRLIGATSFLGKVFLEKLLISYPKVNSVYVLVRQKSGQTPQERVEEVLSGNLFDRLRNESRDFRVKITAINSELTQPKLALSEEDKEVITDSTNIIFHCAATVRFNKNLRDAVQVSFAQQIKNLEVFMHVSTAYAYCNQKHIDEVVYPPPMDLKKLIDSLEWMDCGLVNDIMTKLIGHRPNTYIYTKALAEYVVQQEGTKLNVEIVRPSIVGASWKEHFPGWIDNFNGPSGLFIVSLVAAWYSGVNRSRNLMAYNCTTDTEYHVISTFKRNPLEQTSKRPNVHLTSSHLLYHYWIAVSHKAPAFLYDIYLTMTGRSPRMMKTITHLHKAMMLLEYFTSNSWIWNTENVNMLMNQLNPEDKRLSILMYSTRKHLNKLQDIPYDFNTILVILTWHIFIARSQKFQASSTMRY</sequence>
<evidence type="ECO:0000256" key="15">
    <source>
        <dbReference type="ARBA" id="ARBA00048521"/>
    </source>
</evidence>
<comment type="catalytic activity">
    <reaction evidence="14">
        <text>octadecanoyl-CoA + 2 NADPH + 2 H(+) = octadecan-1-ol + 2 NADP(+) + CoA</text>
        <dbReference type="Rhea" id="RHEA:36319"/>
        <dbReference type="ChEBI" id="CHEBI:15378"/>
        <dbReference type="ChEBI" id="CHEBI:32154"/>
        <dbReference type="ChEBI" id="CHEBI:57287"/>
        <dbReference type="ChEBI" id="CHEBI:57394"/>
        <dbReference type="ChEBI" id="CHEBI:57783"/>
        <dbReference type="ChEBI" id="CHEBI:58349"/>
        <dbReference type="EC" id="1.2.1.84"/>
    </reaction>
    <physiologicalReaction direction="left-to-right" evidence="14">
        <dbReference type="Rhea" id="RHEA:36320"/>
    </physiologicalReaction>
</comment>
<comment type="subcellular location">
    <subcellularLocation>
        <location evidence="1">Peroxisome membrane</location>
        <topology evidence="1">Single-pass membrane protein</topology>
    </subcellularLocation>
</comment>
<protein>
    <recommendedName>
        <fullName evidence="20">Fatty acyl-CoA reductase</fullName>
        <ecNumber evidence="20">1.2.1.84</ecNumber>
    </recommendedName>
</protein>
<dbReference type="GO" id="GO:0005778">
    <property type="term" value="C:peroxisomal membrane"/>
    <property type="evidence" value="ECO:0007669"/>
    <property type="project" value="UniProtKB-SubCell"/>
</dbReference>
<dbReference type="STRING" id="9545.ENSMNEP00000036474"/>
<evidence type="ECO:0000256" key="5">
    <source>
        <dbReference type="ARBA" id="ARBA00022857"/>
    </source>
</evidence>
<evidence type="ECO:0000256" key="13">
    <source>
        <dbReference type="ARBA" id="ARBA00047934"/>
    </source>
</evidence>
<evidence type="ECO:0000256" key="9">
    <source>
        <dbReference type="ARBA" id="ARBA00023136"/>
    </source>
</evidence>
<dbReference type="EC" id="1.2.1.84" evidence="20"/>
<evidence type="ECO:0000256" key="19">
    <source>
        <dbReference type="ARBA" id="ARBA00049930"/>
    </source>
</evidence>
<evidence type="ECO:0000259" key="21">
    <source>
        <dbReference type="Pfam" id="PF03015"/>
    </source>
</evidence>
<dbReference type="CDD" id="cd05236">
    <property type="entry name" value="FAR-N_SDR_e"/>
    <property type="match status" value="1"/>
</dbReference>
<dbReference type="InterPro" id="IPR036291">
    <property type="entry name" value="NAD(P)-bd_dom_sf"/>
</dbReference>
<evidence type="ECO:0000313" key="24">
    <source>
        <dbReference type="Proteomes" id="UP000233120"/>
    </source>
</evidence>
<keyword evidence="6" id="KW-1133">Transmembrane helix</keyword>
<name>A0A2K6DKP8_MACNE</name>
<evidence type="ECO:0000256" key="18">
    <source>
        <dbReference type="ARBA" id="ARBA00049928"/>
    </source>
</evidence>
<evidence type="ECO:0000313" key="23">
    <source>
        <dbReference type="Ensembl" id="ENSMNEP00000036474.1"/>
    </source>
</evidence>
<keyword evidence="7 20" id="KW-0560">Oxidoreductase</keyword>
<comment type="function">
    <text evidence="11">Catalyzes the reduction of saturated and unsaturated C16 or C18 fatty acyl-CoA to fatty alcohols. It plays an essential role in the production of ether lipids/plasmalogens which synthesis requires fatty alcohols. In parallel, it is also required for wax monoesters production since fatty alcohols also constitute a substrate for their synthesis.</text>
</comment>
<dbReference type="GO" id="GO:0035336">
    <property type="term" value="P:long-chain fatty-acyl-CoA metabolic process"/>
    <property type="evidence" value="ECO:0007669"/>
    <property type="project" value="TreeGrafter"/>
</dbReference>
<evidence type="ECO:0000256" key="14">
    <source>
        <dbReference type="ARBA" id="ARBA00047991"/>
    </source>
</evidence>
<comment type="catalytic activity">
    <reaction evidence="13">
        <text>(9Z)-octadecenoyl-CoA + 2 NADPH + 2 H(+) = (9Z)-octadecen-1-ol + 2 NADP(+) + CoA</text>
        <dbReference type="Rhea" id="RHEA:36323"/>
        <dbReference type="ChEBI" id="CHEBI:15378"/>
        <dbReference type="ChEBI" id="CHEBI:57287"/>
        <dbReference type="ChEBI" id="CHEBI:57387"/>
        <dbReference type="ChEBI" id="CHEBI:57783"/>
        <dbReference type="ChEBI" id="CHEBI:58349"/>
        <dbReference type="ChEBI" id="CHEBI:73504"/>
    </reaction>
    <physiologicalReaction direction="left-to-right" evidence="13">
        <dbReference type="Rhea" id="RHEA:36324"/>
    </physiologicalReaction>
</comment>
<dbReference type="InterPro" id="IPR026055">
    <property type="entry name" value="FAR"/>
</dbReference>
<dbReference type="Pfam" id="PF03015">
    <property type="entry name" value="Sterile"/>
    <property type="match status" value="1"/>
</dbReference>
<organism evidence="23 24">
    <name type="scientific">Macaca nemestrina</name>
    <name type="common">Pig-tailed macaque</name>
    <dbReference type="NCBI Taxonomy" id="9545"/>
    <lineage>
        <taxon>Eukaryota</taxon>
        <taxon>Metazoa</taxon>
        <taxon>Chordata</taxon>
        <taxon>Craniata</taxon>
        <taxon>Vertebrata</taxon>
        <taxon>Euteleostomi</taxon>
        <taxon>Mammalia</taxon>
        <taxon>Eutheria</taxon>
        <taxon>Euarchontoglires</taxon>
        <taxon>Primates</taxon>
        <taxon>Haplorrhini</taxon>
        <taxon>Catarrhini</taxon>
        <taxon>Cercopithecidae</taxon>
        <taxon>Cercopithecinae</taxon>
        <taxon>Macaca</taxon>
    </lineage>
</organism>
<comment type="catalytic activity">
    <reaction evidence="15">
        <text>hexadecanoyl-CoA + 2 NADPH + 2 H(+) = hexadecan-1-ol + 2 NADP(+) + CoA</text>
        <dbReference type="Rhea" id="RHEA:36315"/>
        <dbReference type="ChEBI" id="CHEBI:15378"/>
        <dbReference type="ChEBI" id="CHEBI:16125"/>
        <dbReference type="ChEBI" id="CHEBI:57287"/>
        <dbReference type="ChEBI" id="CHEBI:57379"/>
        <dbReference type="ChEBI" id="CHEBI:57783"/>
        <dbReference type="ChEBI" id="CHEBI:58349"/>
        <dbReference type="EC" id="1.2.1.84"/>
    </reaction>
    <physiologicalReaction direction="left-to-right" evidence="15">
        <dbReference type="Rhea" id="RHEA:36316"/>
    </physiologicalReaction>
</comment>
<dbReference type="AlphaFoldDB" id="A0A2K6DKP8"/>
<dbReference type="GO" id="GO:0080019">
    <property type="term" value="F:alcohol-forming very long-chain fatty acyl-CoA reductase activity"/>
    <property type="evidence" value="ECO:0007669"/>
    <property type="project" value="InterPro"/>
</dbReference>
<keyword evidence="5 20" id="KW-0521">NADP</keyword>
<keyword evidence="9" id="KW-0472">Membrane</keyword>
<keyword evidence="4" id="KW-0812">Transmembrane</keyword>
<dbReference type="Pfam" id="PF07993">
    <property type="entry name" value="NAD_binding_4"/>
    <property type="match status" value="1"/>
</dbReference>
<evidence type="ECO:0000256" key="7">
    <source>
        <dbReference type="ARBA" id="ARBA00023002"/>
    </source>
</evidence>
<evidence type="ECO:0000256" key="17">
    <source>
        <dbReference type="ARBA" id="ARBA00049865"/>
    </source>
</evidence>
<comment type="catalytic activity">
    <reaction evidence="12">
        <text>(9Z,12Z)-octadecadienoyl-CoA + 2 NADPH + 2 H(+) = (9Z,12Z)-octadecadien-1-ol + 2 NADP(+) + CoA</text>
        <dbReference type="Rhea" id="RHEA:36363"/>
        <dbReference type="ChEBI" id="CHEBI:15378"/>
        <dbReference type="ChEBI" id="CHEBI:57287"/>
        <dbReference type="ChEBI" id="CHEBI:57383"/>
        <dbReference type="ChEBI" id="CHEBI:57783"/>
        <dbReference type="ChEBI" id="CHEBI:58349"/>
        <dbReference type="ChEBI" id="CHEBI:73534"/>
    </reaction>
    <physiologicalReaction direction="left-to-right" evidence="12">
        <dbReference type="Rhea" id="RHEA:36364"/>
    </physiologicalReaction>
</comment>
<evidence type="ECO:0000256" key="6">
    <source>
        <dbReference type="ARBA" id="ARBA00022989"/>
    </source>
</evidence>
<comment type="catalytic activity">
    <reaction evidence="19">
        <text>eicosanoyl-CoA + 2 NADPH + 2 H(+) = eicosan-1-ol + 2 NADP(+) + CoA</text>
        <dbReference type="Rhea" id="RHEA:81727"/>
        <dbReference type="ChEBI" id="CHEBI:15378"/>
        <dbReference type="ChEBI" id="CHEBI:57287"/>
        <dbReference type="ChEBI" id="CHEBI:57380"/>
        <dbReference type="ChEBI" id="CHEBI:57783"/>
        <dbReference type="ChEBI" id="CHEBI:58349"/>
        <dbReference type="ChEBI" id="CHEBI:75627"/>
    </reaction>
    <physiologicalReaction direction="left-to-right" evidence="19">
        <dbReference type="Rhea" id="RHEA:81728"/>
    </physiologicalReaction>
</comment>
<evidence type="ECO:0000256" key="12">
    <source>
        <dbReference type="ARBA" id="ARBA00047362"/>
    </source>
</evidence>
<dbReference type="Ensembl" id="ENSMNET00000060939.1">
    <property type="protein sequence ID" value="ENSMNEP00000036474.1"/>
    <property type="gene ID" value="ENSMNEG00000041339.1"/>
</dbReference>
<dbReference type="GeneTree" id="ENSGT00390000006367"/>
<evidence type="ECO:0000256" key="8">
    <source>
        <dbReference type="ARBA" id="ARBA00023098"/>
    </source>
</evidence>
<accession>A0A2K6DKP8</accession>
<comment type="similarity">
    <text evidence="2 20">Belongs to the fatty acyl-CoA reductase family.</text>
</comment>
<dbReference type="Gene3D" id="3.40.50.720">
    <property type="entry name" value="NAD(P)-binding Rossmann-like Domain"/>
    <property type="match status" value="1"/>
</dbReference>
<evidence type="ECO:0000256" key="20">
    <source>
        <dbReference type="RuleBase" id="RU363097"/>
    </source>
</evidence>
<keyword evidence="10" id="KW-0576">Peroxisome</keyword>
<evidence type="ECO:0000256" key="1">
    <source>
        <dbReference type="ARBA" id="ARBA00004549"/>
    </source>
</evidence>
<dbReference type="InterPro" id="IPR013120">
    <property type="entry name" value="FAR_NAD-bd"/>
</dbReference>
<evidence type="ECO:0000256" key="11">
    <source>
        <dbReference type="ARBA" id="ARBA00045581"/>
    </source>
</evidence>
<evidence type="ECO:0000256" key="10">
    <source>
        <dbReference type="ARBA" id="ARBA00023140"/>
    </source>
</evidence>
<dbReference type="Proteomes" id="UP000233120">
    <property type="component" value="Unassembled WGS sequence"/>
</dbReference>
<dbReference type="SUPFAM" id="SSF51735">
    <property type="entry name" value="NAD(P)-binding Rossmann-fold domains"/>
    <property type="match status" value="1"/>
</dbReference>
<dbReference type="CDD" id="cd09071">
    <property type="entry name" value="FAR_C"/>
    <property type="match status" value="1"/>
</dbReference>
<proteinExistence type="inferred from homology"/>
<comment type="catalytic activity">
    <reaction evidence="18">
        <text>16-methylheptadecanoyl-CoA + 2 NADPH + 2 H(+) = 16-methylheptadecan-1-ol + 2 NADP(+) + CoA</text>
        <dbReference type="Rhea" id="RHEA:81763"/>
        <dbReference type="ChEBI" id="CHEBI:15378"/>
        <dbReference type="ChEBI" id="CHEBI:57287"/>
        <dbReference type="ChEBI" id="CHEBI:57783"/>
        <dbReference type="ChEBI" id="CHEBI:58349"/>
        <dbReference type="ChEBI" id="CHEBI:84911"/>
        <dbReference type="ChEBI" id="CHEBI:231998"/>
    </reaction>
    <physiologicalReaction direction="left-to-right" evidence="18">
        <dbReference type="Rhea" id="RHEA:81764"/>
    </physiologicalReaction>
</comment>
<feature type="domain" description="Thioester reductase (TE)" evidence="22">
    <location>
        <begin position="16"/>
        <end position="247"/>
    </location>
</feature>
<comment type="function">
    <text evidence="20">Catalyzes the reduction of fatty acyl-CoA to fatty alcohols.</text>
</comment>
<evidence type="ECO:0000256" key="4">
    <source>
        <dbReference type="ARBA" id="ARBA00022692"/>
    </source>
</evidence>
<reference evidence="23" key="2">
    <citation type="submission" date="2025-09" db="UniProtKB">
        <authorList>
            <consortium name="Ensembl"/>
        </authorList>
    </citation>
    <scope>IDENTIFICATION</scope>
</reference>
<feature type="domain" description="Fatty acyl-CoA reductase C-terminal" evidence="21">
    <location>
        <begin position="311"/>
        <end position="373"/>
    </location>
</feature>
<comment type="catalytic activity">
    <reaction evidence="17">
        <text>18-methylnonadecanoyl-CoA + 2 NADPH + 2 H(+) = 18-methylnonadecan-1-ol + 2 NADP(+) + CoA</text>
        <dbReference type="Rhea" id="RHEA:81767"/>
        <dbReference type="ChEBI" id="CHEBI:15378"/>
        <dbReference type="ChEBI" id="CHEBI:57287"/>
        <dbReference type="ChEBI" id="CHEBI:57783"/>
        <dbReference type="ChEBI" id="CHEBI:58349"/>
        <dbReference type="ChEBI" id="CHEBI:84914"/>
        <dbReference type="ChEBI" id="CHEBI:231999"/>
    </reaction>
    <physiologicalReaction direction="left-to-right" evidence="17">
        <dbReference type="Rhea" id="RHEA:81768"/>
    </physiologicalReaction>
</comment>
<keyword evidence="8 20" id="KW-0443">Lipid metabolism</keyword>
<dbReference type="PANTHER" id="PTHR11011">
    <property type="entry name" value="MALE STERILITY PROTEIN 2-RELATED"/>
    <property type="match status" value="1"/>
</dbReference>
<evidence type="ECO:0000256" key="3">
    <source>
        <dbReference type="ARBA" id="ARBA00022516"/>
    </source>
</evidence>